<dbReference type="GO" id="GO:0007165">
    <property type="term" value="P:signal transduction"/>
    <property type="evidence" value="ECO:0007669"/>
    <property type="project" value="UniProtKB-KW"/>
</dbReference>
<evidence type="ECO:0000256" key="9">
    <source>
        <dbReference type="ARBA" id="ARBA00023224"/>
    </source>
</evidence>
<dbReference type="OrthoDB" id="8185860at2759"/>
<feature type="transmembrane region" description="Helical" evidence="10">
    <location>
        <begin position="182"/>
        <end position="207"/>
    </location>
</feature>
<proteinExistence type="inferred from homology"/>
<feature type="transmembrane region" description="Helical" evidence="10">
    <location>
        <begin position="136"/>
        <end position="162"/>
    </location>
</feature>
<feature type="transmembrane region" description="Helical" evidence="10">
    <location>
        <begin position="308"/>
        <end position="329"/>
    </location>
</feature>
<comment type="subcellular location">
    <subcellularLocation>
        <location evidence="1 10">Cell membrane</location>
        <topology evidence="1 10">Multi-pass membrane protein</topology>
    </subcellularLocation>
</comment>
<dbReference type="SMR" id="A0A3B0KLR3"/>
<name>A0A3B0KLR3_DROGU</name>
<dbReference type="InterPro" id="IPR004117">
    <property type="entry name" value="7tm6_olfct_rcpt"/>
</dbReference>
<keyword evidence="5 10" id="KW-0552">Olfaction</keyword>
<feature type="transmembrane region" description="Helical" evidence="10">
    <location>
        <begin position="14"/>
        <end position="32"/>
    </location>
</feature>
<keyword evidence="8 10" id="KW-0675">Receptor</keyword>
<evidence type="ECO:0000256" key="10">
    <source>
        <dbReference type="RuleBase" id="RU351113"/>
    </source>
</evidence>
<sequence>MWHWLRFLRRDQPLSVYFFAVPRLSLEIMGYWPIGEKLPTRAIVHFVILFIGVVTELHAGIAFLQKAQITMALETLCPAGTSAVTLLKMLLMLRYRRDLANIWLRLRHMIFYGGLDRRQQRTIMHEHSVMAARINFWPLSTGFFTCTTYNLKPLLIALVLYLRNPKQELLWNTPFNMTMPELLLGSPFFPLTYAFIAYTGYVTIFMFGGCDGFYFEFCAHISSLFQSLQEELRATFQPYKGYLKLTPNQCVLLELQLRDIIIRQNAIFALTSFFRKRYAIITLAHFVSAGLVIGFSICNLLTVGNSSLGALLYVAYTVAALSQLLVYCYGGTLVAESSVELSRVAATCSWTLCAPRQRRIILLLILRSQRAPTMAVPFFSPSLSTFASILQTSGSIIALAKSFQ</sequence>
<evidence type="ECO:0000256" key="6">
    <source>
        <dbReference type="ARBA" id="ARBA00022989"/>
    </source>
</evidence>
<evidence type="ECO:0000313" key="11">
    <source>
        <dbReference type="EMBL" id="SPP86776.1"/>
    </source>
</evidence>
<comment type="similarity">
    <text evidence="10">Belongs to the insect chemoreceptor superfamily. Heteromeric odorant receptor channel (TC 1.A.69) family.</text>
</comment>
<keyword evidence="7 10" id="KW-0472">Membrane</keyword>
<evidence type="ECO:0000256" key="5">
    <source>
        <dbReference type="ARBA" id="ARBA00022725"/>
    </source>
</evidence>
<dbReference type="GO" id="GO:0005549">
    <property type="term" value="F:odorant binding"/>
    <property type="evidence" value="ECO:0007669"/>
    <property type="project" value="InterPro"/>
</dbReference>
<evidence type="ECO:0000256" key="3">
    <source>
        <dbReference type="ARBA" id="ARBA00022606"/>
    </source>
</evidence>
<evidence type="ECO:0000256" key="2">
    <source>
        <dbReference type="ARBA" id="ARBA00022475"/>
    </source>
</evidence>
<evidence type="ECO:0000313" key="12">
    <source>
        <dbReference type="Proteomes" id="UP000268350"/>
    </source>
</evidence>
<comment type="caution">
    <text evidence="10">Lacks conserved residue(s) required for the propagation of feature annotation.</text>
</comment>
<dbReference type="OMA" id="GFYFEFC"/>
<organism evidence="11 12">
    <name type="scientific">Drosophila guanche</name>
    <name type="common">Fruit fly</name>
    <dbReference type="NCBI Taxonomy" id="7266"/>
    <lineage>
        <taxon>Eukaryota</taxon>
        <taxon>Metazoa</taxon>
        <taxon>Ecdysozoa</taxon>
        <taxon>Arthropoda</taxon>
        <taxon>Hexapoda</taxon>
        <taxon>Insecta</taxon>
        <taxon>Pterygota</taxon>
        <taxon>Neoptera</taxon>
        <taxon>Endopterygota</taxon>
        <taxon>Diptera</taxon>
        <taxon>Brachycera</taxon>
        <taxon>Muscomorpha</taxon>
        <taxon>Ephydroidea</taxon>
        <taxon>Drosophilidae</taxon>
        <taxon>Drosophila</taxon>
        <taxon>Sophophora</taxon>
    </lineage>
</organism>
<reference evidence="12" key="1">
    <citation type="submission" date="2018-01" db="EMBL/GenBank/DDBJ databases">
        <authorList>
            <person name="Alioto T."/>
            <person name="Alioto T."/>
        </authorList>
    </citation>
    <scope>NUCLEOTIDE SEQUENCE [LARGE SCALE GENOMIC DNA]</scope>
</reference>
<evidence type="ECO:0000256" key="1">
    <source>
        <dbReference type="ARBA" id="ARBA00004651"/>
    </source>
</evidence>
<keyword evidence="4 10" id="KW-0812">Transmembrane</keyword>
<evidence type="ECO:0000256" key="8">
    <source>
        <dbReference type="ARBA" id="ARBA00023170"/>
    </source>
</evidence>
<keyword evidence="6 10" id="KW-1133">Transmembrane helix</keyword>
<evidence type="ECO:0000256" key="4">
    <source>
        <dbReference type="ARBA" id="ARBA00022692"/>
    </source>
</evidence>
<gene>
    <name evidence="11" type="ORF">DGUA_6G009053</name>
</gene>
<dbReference type="GO" id="GO:0004984">
    <property type="term" value="F:olfactory receptor activity"/>
    <property type="evidence" value="ECO:0007669"/>
    <property type="project" value="InterPro"/>
</dbReference>
<dbReference type="Proteomes" id="UP000268350">
    <property type="component" value="Unassembled WGS sequence"/>
</dbReference>
<dbReference type="EMBL" id="OUUW01000011">
    <property type="protein sequence ID" value="SPP86776.1"/>
    <property type="molecule type" value="Genomic_DNA"/>
</dbReference>
<dbReference type="PANTHER" id="PTHR21137">
    <property type="entry name" value="ODORANT RECEPTOR"/>
    <property type="match status" value="1"/>
</dbReference>
<feature type="transmembrane region" description="Helical" evidence="10">
    <location>
        <begin position="278"/>
        <end position="302"/>
    </location>
</feature>
<dbReference type="Pfam" id="PF02949">
    <property type="entry name" value="7tm_6"/>
    <property type="match status" value="1"/>
</dbReference>
<dbReference type="GO" id="GO:0005886">
    <property type="term" value="C:plasma membrane"/>
    <property type="evidence" value="ECO:0007669"/>
    <property type="project" value="UniProtKB-SubCell"/>
</dbReference>
<feature type="transmembrane region" description="Helical" evidence="10">
    <location>
        <begin position="44"/>
        <end position="64"/>
    </location>
</feature>
<keyword evidence="2" id="KW-1003">Cell membrane</keyword>
<keyword evidence="3 10" id="KW-0716">Sensory transduction</keyword>
<accession>A0A3B0KLR3</accession>
<keyword evidence="9 10" id="KW-0807">Transducer</keyword>
<dbReference type="AlphaFoldDB" id="A0A3B0KLR3"/>
<evidence type="ECO:0000256" key="7">
    <source>
        <dbReference type="ARBA" id="ARBA00023136"/>
    </source>
</evidence>
<dbReference type="PANTHER" id="PTHR21137:SF26">
    <property type="entry name" value="ODORANT RECEPTOR 10A-RELATED"/>
    <property type="match status" value="1"/>
</dbReference>
<protein>
    <recommendedName>
        <fullName evidence="10">Odorant receptor</fullName>
    </recommendedName>
</protein>
<keyword evidence="12" id="KW-1185">Reference proteome</keyword>